<protein>
    <submittedName>
        <fullName evidence="2">Uncharacterized protein</fullName>
    </submittedName>
</protein>
<evidence type="ECO:0000256" key="1">
    <source>
        <dbReference type="SAM" id="MobiDB-lite"/>
    </source>
</evidence>
<feature type="compositionally biased region" description="Basic and acidic residues" evidence="1">
    <location>
        <begin position="309"/>
        <end position="335"/>
    </location>
</feature>
<dbReference type="GO" id="GO:0000976">
    <property type="term" value="F:transcription cis-regulatory region binding"/>
    <property type="evidence" value="ECO:0007669"/>
    <property type="project" value="TreeGrafter"/>
</dbReference>
<feature type="compositionally biased region" description="Basic and acidic residues" evidence="1">
    <location>
        <begin position="145"/>
        <end position="168"/>
    </location>
</feature>
<feature type="compositionally biased region" description="Low complexity" evidence="1">
    <location>
        <begin position="217"/>
        <end position="236"/>
    </location>
</feature>
<feature type="compositionally biased region" description="Polar residues" evidence="1">
    <location>
        <begin position="118"/>
        <end position="127"/>
    </location>
</feature>
<gene>
    <name evidence="2" type="ORF">GEV33_012039</name>
</gene>
<feature type="region of interest" description="Disordered" evidence="1">
    <location>
        <begin position="541"/>
        <end position="562"/>
    </location>
</feature>
<sequence>MQKSLEKNRRTVKVMRMKPVPPKNKQKQSGSKAEKDYISETISFVIKGKLTPIKPTFVAKKGGAKKTAKKKEISHGKDRPMMRKAKKASDNAKVGAKVQTKTAKKPTSAQKAVKKSTTDTNTSSVQDATKKEIKSENVNAPNRNEASKKAAKETKPIKKVKTEVADVKKKTKKTIAKQPKSAPKADPVDKDKEKKESKHDDTAEDIKTKQTIEKLLKQANKALKQPQLKSTKSTLQKSKKSNKSEKKTKLQVKTDPTVTVKSKPKVAKQLPVKQETNDNPKKQAKRKSPSDSQEDTSTSDDLTLNELCHPIKTELEQPKSKKIKVKAEPASDSEKKPRKQTLKHTQKKIPTKANLVLMKKRVITTVKDKVKRKENQRSGKMKLFGFWNGPKRHRVASLNALAKVHCLYENETRSNILDPIDSVDKKEPVEEKKSSEDDVIPCTRTLRSVPGLRAVGKHWDMHDTTSSSEDNSGYESTEEVEEKPKPKAKKGSAKKGESSKKPEKKRRSKKTEQVMDLKDMVVSKRIASLNATAILAASYSADKRNSKNHKTDSETDSSDYFMTDNDDDVEKKCFEAKVKKEEDGKLIEVRATPNKKVAVILNQDTDVTITGVYVNSTTRSTHHEGYCSIAGMQYRISATSHTQTAATAVATETLLQSSSSSTQENSNSESLTSCKSYTPLDALSNMQPPPGPGIQHGVAHQHMGPPQHVLPLPQHQLSPSRRHGCPSAFSAPHAAPPYPPHHPPPLPGEPGYVHAPAVYDTTICDTSPSMVPVQGHYEDAFMAFGVVMTRFELVGKQYTFLVVFIPIRTLFKQVKPNSGVIHGQSRTYDVRDILFVLSNRTASLCVYPKRSKVTVAFSVKLHRIVLADSQVSTPGS</sequence>
<feature type="compositionally biased region" description="Pro residues" evidence="1">
    <location>
        <begin position="734"/>
        <end position="748"/>
    </location>
</feature>
<comment type="caution">
    <text evidence="2">The sequence shown here is derived from an EMBL/GenBank/DDBJ whole genome shotgun (WGS) entry which is preliminary data.</text>
</comment>
<keyword evidence="3" id="KW-1185">Reference proteome</keyword>
<organism evidence="2 3">
    <name type="scientific">Tenebrio molitor</name>
    <name type="common">Yellow mealworm beetle</name>
    <dbReference type="NCBI Taxonomy" id="7067"/>
    <lineage>
        <taxon>Eukaryota</taxon>
        <taxon>Metazoa</taxon>
        <taxon>Ecdysozoa</taxon>
        <taxon>Arthropoda</taxon>
        <taxon>Hexapoda</taxon>
        <taxon>Insecta</taxon>
        <taxon>Pterygota</taxon>
        <taxon>Neoptera</taxon>
        <taxon>Endopterygota</taxon>
        <taxon>Coleoptera</taxon>
        <taxon>Polyphaga</taxon>
        <taxon>Cucujiformia</taxon>
        <taxon>Tenebrionidae</taxon>
        <taxon>Tenebrio</taxon>
    </lineage>
</organism>
<feature type="region of interest" description="Disordered" evidence="1">
    <location>
        <begin position="58"/>
        <end position="347"/>
    </location>
</feature>
<reference evidence="2" key="2">
    <citation type="submission" date="2021-08" db="EMBL/GenBank/DDBJ databases">
        <authorList>
            <person name="Eriksson T."/>
        </authorList>
    </citation>
    <scope>NUCLEOTIDE SEQUENCE</scope>
    <source>
        <strain evidence="2">Stoneville</strain>
        <tissue evidence="2">Whole head</tissue>
    </source>
</reference>
<feature type="compositionally biased region" description="Polar residues" evidence="1">
    <location>
        <begin position="99"/>
        <end position="110"/>
    </location>
</feature>
<evidence type="ECO:0000313" key="3">
    <source>
        <dbReference type="Proteomes" id="UP000719412"/>
    </source>
</evidence>
<dbReference type="PANTHER" id="PTHR46576:SF1">
    <property type="entry name" value="BROMO ADJACENT HOMOLOGY DOMAIN-CONTAINING 1 PROTEIN"/>
    <property type="match status" value="1"/>
</dbReference>
<feature type="compositionally biased region" description="Low complexity" evidence="1">
    <location>
        <begin position="705"/>
        <end position="719"/>
    </location>
</feature>
<dbReference type="GO" id="GO:0005677">
    <property type="term" value="C:chromatin silencing complex"/>
    <property type="evidence" value="ECO:0007669"/>
    <property type="project" value="TreeGrafter"/>
</dbReference>
<feature type="compositionally biased region" description="Basic and acidic residues" evidence="1">
    <location>
        <begin position="186"/>
        <end position="216"/>
    </location>
</feature>
<dbReference type="GO" id="GO:0031507">
    <property type="term" value="P:heterochromatin formation"/>
    <property type="evidence" value="ECO:0007669"/>
    <property type="project" value="TreeGrafter"/>
</dbReference>
<dbReference type="GO" id="GO:0003682">
    <property type="term" value="F:chromatin binding"/>
    <property type="evidence" value="ECO:0007669"/>
    <property type="project" value="TreeGrafter"/>
</dbReference>
<feature type="compositionally biased region" description="Polar residues" evidence="1">
    <location>
        <begin position="464"/>
        <end position="474"/>
    </location>
</feature>
<feature type="region of interest" description="Disordered" evidence="1">
    <location>
        <begin position="456"/>
        <end position="516"/>
    </location>
</feature>
<dbReference type="AlphaFoldDB" id="A0A8J6HB09"/>
<feature type="region of interest" description="Disordered" evidence="1">
    <location>
        <begin position="679"/>
        <end position="748"/>
    </location>
</feature>
<accession>A0A8J6HB09</accession>
<dbReference type="Proteomes" id="UP000719412">
    <property type="component" value="Unassembled WGS sequence"/>
</dbReference>
<feature type="compositionally biased region" description="Basic and acidic residues" evidence="1">
    <location>
        <begin position="70"/>
        <end position="81"/>
    </location>
</feature>
<reference evidence="2" key="1">
    <citation type="journal article" date="2020" name="J Insects Food Feed">
        <title>The yellow mealworm (Tenebrio molitor) genome: a resource for the emerging insects as food and feed industry.</title>
        <authorList>
            <person name="Eriksson T."/>
            <person name="Andere A."/>
            <person name="Kelstrup H."/>
            <person name="Emery V."/>
            <person name="Picard C."/>
        </authorList>
    </citation>
    <scope>NUCLEOTIDE SEQUENCE</scope>
    <source>
        <strain evidence="2">Stoneville</strain>
        <tissue evidence="2">Whole head</tissue>
    </source>
</reference>
<proteinExistence type="predicted"/>
<feature type="compositionally biased region" description="Basic residues" evidence="1">
    <location>
        <begin position="336"/>
        <end position="347"/>
    </location>
</feature>
<feature type="compositionally biased region" description="Basic and acidic residues" evidence="1">
    <location>
        <begin position="541"/>
        <end position="553"/>
    </location>
</feature>
<dbReference type="EMBL" id="JABDTM020027282">
    <property type="protein sequence ID" value="KAH0810752.1"/>
    <property type="molecule type" value="Genomic_DNA"/>
</dbReference>
<name>A0A8J6HB09_TENMO</name>
<dbReference type="GO" id="GO:0045892">
    <property type="term" value="P:negative regulation of DNA-templated transcription"/>
    <property type="evidence" value="ECO:0007669"/>
    <property type="project" value="TreeGrafter"/>
</dbReference>
<evidence type="ECO:0000313" key="2">
    <source>
        <dbReference type="EMBL" id="KAH0810752.1"/>
    </source>
</evidence>
<dbReference type="InterPro" id="IPR053032">
    <property type="entry name" value="BAH_domain-containing"/>
</dbReference>
<dbReference type="PANTHER" id="PTHR46576">
    <property type="entry name" value="BROMO ADJACENT HOMOLOGY DOMAIN-CONTAINING 1 PROTEIN"/>
    <property type="match status" value="1"/>
</dbReference>
<feature type="region of interest" description="Disordered" evidence="1">
    <location>
        <begin position="1"/>
        <end position="34"/>
    </location>
</feature>
<feature type="compositionally biased region" description="Low complexity" evidence="1">
    <location>
        <begin position="176"/>
        <end position="185"/>
    </location>
</feature>